<evidence type="ECO:0000256" key="7">
    <source>
        <dbReference type="ARBA" id="ARBA00023157"/>
    </source>
</evidence>
<dbReference type="GO" id="GO:0006811">
    <property type="term" value="P:monoatomic ion transport"/>
    <property type="evidence" value="ECO:0007669"/>
    <property type="project" value="UniProtKB-KW"/>
</dbReference>
<keyword evidence="6 8" id="KW-0472">Membrane</keyword>
<feature type="transmembrane region" description="Helical" evidence="8">
    <location>
        <begin position="262"/>
        <end position="283"/>
    </location>
</feature>
<evidence type="ECO:0000256" key="4">
    <source>
        <dbReference type="ARBA" id="ARBA00022692"/>
    </source>
</evidence>
<evidence type="ECO:0000256" key="3">
    <source>
        <dbReference type="ARBA" id="ARBA00022475"/>
    </source>
</evidence>
<feature type="transmembrane region" description="Helical" evidence="8">
    <location>
        <begin position="367"/>
        <end position="388"/>
    </location>
</feature>
<evidence type="ECO:0000256" key="1">
    <source>
        <dbReference type="ARBA" id="ARBA00004651"/>
    </source>
</evidence>
<dbReference type="CDD" id="cd17336">
    <property type="entry name" value="MFS_SLCO_OATP"/>
    <property type="match status" value="1"/>
</dbReference>
<protein>
    <recommendedName>
        <fullName evidence="8">Solute carrier organic anion transporter family member</fullName>
    </recommendedName>
</protein>
<dbReference type="GO" id="GO:0016323">
    <property type="term" value="C:basolateral plasma membrane"/>
    <property type="evidence" value="ECO:0007669"/>
    <property type="project" value="TreeGrafter"/>
</dbReference>
<comment type="subcellular location">
    <subcellularLocation>
        <location evidence="1 8">Cell membrane</location>
        <topology evidence="1 8">Multi-pass membrane protein</topology>
    </subcellularLocation>
</comment>
<dbReference type="GO" id="GO:0043252">
    <property type="term" value="P:sodium-independent organic anion transport"/>
    <property type="evidence" value="ECO:0007669"/>
    <property type="project" value="TreeGrafter"/>
</dbReference>
<feature type="transmembrane region" description="Helical" evidence="8">
    <location>
        <begin position="45"/>
        <end position="63"/>
    </location>
</feature>
<dbReference type="InterPro" id="IPR004156">
    <property type="entry name" value="OATP"/>
</dbReference>
<feature type="transmembrane region" description="Helical" evidence="8">
    <location>
        <begin position="179"/>
        <end position="199"/>
    </location>
</feature>
<evidence type="ECO:0000256" key="5">
    <source>
        <dbReference type="ARBA" id="ARBA00022989"/>
    </source>
</evidence>
<comment type="similarity">
    <text evidence="2 8">Belongs to the organo anion transporter (TC 2.A.60) family.</text>
</comment>
<evidence type="ECO:0000259" key="9">
    <source>
        <dbReference type="PROSITE" id="PS51465"/>
    </source>
</evidence>
<dbReference type="PANTHER" id="PTHR11388">
    <property type="entry name" value="ORGANIC ANION TRANSPORTER"/>
    <property type="match status" value="1"/>
</dbReference>
<dbReference type="AlphaFoldDB" id="A0A131XWS2"/>
<keyword evidence="3" id="KW-1003">Cell membrane</keyword>
<keyword evidence="8" id="KW-0813">Transport</keyword>
<evidence type="ECO:0000313" key="10">
    <source>
        <dbReference type="EMBL" id="JAP71714.1"/>
    </source>
</evidence>
<feature type="transmembrane region" description="Helical" evidence="8">
    <location>
        <begin position="516"/>
        <end position="539"/>
    </location>
</feature>
<dbReference type="NCBIfam" id="TIGR00805">
    <property type="entry name" value="oat"/>
    <property type="match status" value="1"/>
</dbReference>
<accession>A0A131XWS2</accession>
<dbReference type="Gene3D" id="1.20.1250.20">
    <property type="entry name" value="MFS general substrate transporter like domains"/>
    <property type="match status" value="1"/>
</dbReference>
<feature type="transmembrane region" description="Helical" evidence="8">
    <location>
        <begin position="326"/>
        <end position="347"/>
    </location>
</feature>
<organism evidence="10">
    <name type="scientific">Ixodes ricinus</name>
    <name type="common">Common tick</name>
    <name type="synonym">Acarus ricinus</name>
    <dbReference type="NCBI Taxonomy" id="34613"/>
    <lineage>
        <taxon>Eukaryota</taxon>
        <taxon>Metazoa</taxon>
        <taxon>Ecdysozoa</taxon>
        <taxon>Arthropoda</taxon>
        <taxon>Chelicerata</taxon>
        <taxon>Arachnida</taxon>
        <taxon>Acari</taxon>
        <taxon>Parasitiformes</taxon>
        <taxon>Ixodida</taxon>
        <taxon>Ixodoidea</taxon>
        <taxon>Ixodidae</taxon>
        <taxon>Ixodinae</taxon>
        <taxon>Ixodes</taxon>
    </lineage>
</organism>
<feature type="transmembrane region" description="Helical" evidence="8">
    <location>
        <begin position="219"/>
        <end position="242"/>
    </location>
</feature>
<dbReference type="Pfam" id="PF03137">
    <property type="entry name" value="OATP"/>
    <property type="match status" value="1"/>
</dbReference>
<feature type="transmembrane region" description="Helical" evidence="8">
    <location>
        <begin position="83"/>
        <end position="104"/>
    </location>
</feature>
<keyword evidence="4 8" id="KW-0812">Transmembrane</keyword>
<dbReference type="EMBL" id="GEFM01004082">
    <property type="protein sequence ID" value="JAP71714.1"/>
    <property type="molecule type" value="mRNA"/>
</dbReference>
<feature type="domain" description="Kazal-like" evidence="9">
    <location>
        <begin position="433"/>
        <end position="487"/>
    </location>
</feature>
<dbReference type="SUPFAM" id="SSF103473">
    <property type="entry name" value="MFS general substrate transporter"/>
    <property type="match status" value="1"/>
</dbReference>
<reference evidence="10" key="1">
    <citation type="submission" date="2016-02" db="EMBL/GenBank/DDBJ databases">
        <title>RNAseq analyses of the midgut from blood- or serum-fed Ixodes ricinus ticks.</title>
        <authorList>
            <person name="Perner J."/>
            <person name="Provaznik J."/>
            <person name="Schrenkova J."/>
            <person name="Urbanova V."/>
            <person name="Ribeiro J.M."/>
            <person name="Kopacek P."/>
        </authorList>
    </citation>
    <scope>NUCLEOTIDE SEQUENCE</scope>
    <source>
        <tissue evidence="10">Gut</tissue>
    </source>
</reference>
<keyword evidence="8" id="KW-0406">Ion transport</keyword>
<name>A0A131XWS2_IXORI</name>
<feature type="transmembrane region" description="Helical" evidence="8">
    <location>
        <begin position="111"/>
        <end position="134"/>
    </location>
</feature>
<proteinExistence type="evidence at transcript level"/>
<feature type="transmembrane region" description="Helical" evidence="8">
    <location>
        <begin position="601"/>
        <end position="624"/>
    </location>
</feature>
<dbReference type="InterPro" id="IPR036259">
    <property type="entry name" value="MFS_trans_sf"/>
</dbReference>
<dbReference type="PANTHER" id="PTHR11388:SF76">
    <property type="entry name" value="SOLUTE CARRIER ORGANIC ANION TRANSPORTER FAMILY MEMBER"/>
    <property type="match status" value="1"/>
</dbReference>
<keyword evidence="7" id="KW-1015">Disulfide bond</keyword>
<evidence type="ECO:0000256" key="8">
    <source>
        <dbReference type="RuleBase" id="RU362056"/>
    </source>
</evidence>
<feature type="transmembrane region" description="Helical" evidence="8">
    <location>
        <begin position="400"/>
        <end position="423"/>
    </location>
</feature>
<dbReference type="PROSITE" id="PS51465">
    <property type="entry name" value="KAZAL_2"/>
    <property type="match status" value="1"/>
</dbReference>
<feature type="transmembrane region" description="Helical" evidence="8">
    <location>
        <begin position="560"/>
        <end position="581"/>
    </location>
</feature>
<keyword evidence="5 8" id="KW-1133">Transmembrane helix</keyword>
<sequence>MDEDSDSESVPAKQPRQDLCNGKEYLCGVGNYRPGWMQRFATSRYYAVAFGALGVFQGAYRTYLVATLSTFEKRFSMSSRRSSIITIADDIGPILATFVLILCVRRASKPNVVAVGMLLSFLGALASVLPYSVYGKGAHLMGTPRSSGTGLQIQFCGDSNINATQCSGKRESHGAMLPFAFLFAGNFLNGLGGTAYYVIGTTYMDDNVKKTYSALYFGFAYAFRLMGPLVGFFIASLCLSFPEDPLDDPGLDIRDPRWIGAWWVGYLVIAMGIFVCVLPMFFFPKKIRPNAEANKAGSTGREETSFKAEVKGAICAFHRLFRNPICVFKTLGNVTAFIALAGYSFSFPKYTEHQFSLSASRASLFGGPTYILSNVIGAILGSFFVHKVRPRPRIIASHQVLVIVMAIAGILGLMSIGCGSVQYPLTHDSEERLTIQNGCNAECICSTSVRQPVCDLSTGTQYFSACFAGCGSQSLNQTDLLDCQCLQYEPERPKFSHGHVKNGKCEQDCLGTMMTFSGVVFLIQVVLSTSHVGSILLLLRAIEPRDKTIALTIPSFIMNIFAFIPYPLIFGAIIDACCIVWEDHCGHRGACWVYNLKKLRYLIHGVSALLLVISCIFHGAVVYYSNRIEHFYDESCATAEPLRGSPDVSKLALKEVRRPKKDRDRAGRWEVRNLTR</sequence>
<evidence type="ECO:0000256" key="2">
    <source>
        <dbReference type="ARBA" id="ARBA00009657"/>
    </source>
</evidence>
<dbReference type="InterPro" id="IPR002350">
    <property type="entry name" value="Kazal_dom"/>
</dbReference>
<evidence type="ECO:0000256" key="6">
    <source>
        <dbReference type="ARBA" id="ARBA00023136"/>
    </source>
</evidence>
<dbReference type="GO" id="GO:0015347">
    <property type="term" value="F:sodium-independent organic anion transmembrane transporter activity"/>
    <property type="evidence" value="ECO:0007669"/>
    <property type="project" value="TreeGrafter"/>
</dbReference>